<dbReference type="SMART" id="SM00028">
    <property type="entry name" value="TPR"/>
    <property type="match status" value="3"/>
</dbReference>
<feature type="compositionally biased region" description="Acidic residues" evidence="4">
    <location>
        <begin position="704"/>
        <end position="713"/>
    </location>
</feature>
<keyword evidence="2" id="KW-0539">Nucleus</keyword>
<dbReference type="Gene3D" id="1.25.40.10">
    <property type="entry name" value="Tetratricopeptide repeat domain"/>
    <property type="match status" value="1"/>
</dbReference>
<sequence>MSFGYSVGDVIAILQLFERVALEVRSYRNAPQHFQQLAAELQLLQGTLQRLLQLEPTCEDEKQQLEHIRAIAIHCHQPVQAFINKMRGSEKSLGHVRPPTTLSTIGRRLHWSLITKNDVDDLRKVIMSEMIAINMLLGLQQLSSLKRIKAGGDFATSSEVKQFCTQSQDFFATSSLIFKDLETLPADITGLQTKMAEQTFRQNHTSTQVIEHLDAVSSQSRALVSQGTCTVACLGRLENQISRSISALISIARDIKEILCRLRTFSKDFSDMITANGLVRAVEAIPLHLTLPIVRLDDALGESWALPYQACQTLSGFNEILRSVVFASGRPGSGRVELGQFVIRTINNGAPLNTQTWTSAVKEGAHLTQAMVLSRTKNDLRKCFVSDCSGHLQSNRNCCDVCGRTSSSGINTTSPLRITPTLVDNPAPTPTMQSNRSRGAFAPILPGKIAWERDEIRNFRNVHLVENRPPIASVKEAERILERDPFDSNASHYLGWHLLHSRKISVDTVENAIFWLQRSISHYGPQRESYYLLGRAFVELDNINQAYTAYQCALSIDGRCTTFWLSVGLLYYHVNQYRDCLDTFSHAIRLNPYEPLVWRNLGVLYDICNHQEREAIDAYTRAFDCGLDDSQCQDRLNALQDYVLYGTDPPPLTIQMEDCDLRTATYDVYELGQDDPIEIAGLILDNESNGADSKTASDDWQSTSDDESDGEGY</sequence>
<feature type="domain" description="Ubiquitin-like" evidence="5">
    <location>
        <begin position="292"/>
        <end position="374"/>
    </location>
</feature>
<keyword evidence="3" id="KW-0802">TPR repeat</keyword>
<evidence type="ECO:0000256" key="3">
    <source>
        <dbReference type="PROSITE-ProRule" id="PRU00339"/>
    </source>
</evidence>
<feature type="repeat" description="TPR" evidence="3">
    <location>
        <begin position="561"/>
        <end position="594"/>
    </location>
</feature>
<dbReference type="PANTHER" id="PTHR14017">
    <property type="entry name" value="LYSINE-SPECIFIC DEMETHYLASE"/>
    <property type="match status" value="1"/>
</dbReference>
<dbReference type="AlphaFoldDB" id="A0AA39R6Z0"/>
<comment type="caution">
    <text evidence="6">The sequence shown here is derived from an EMBL/GenBank/DDBJ whole genome shotgun (WGS) entry which is preliminary data.</text>
</comment>
<keyword evidence="7" id="KW-1185">Reference proteome</keyword>
<evidence type="ECO:0000256" key="1">
    <source>
        <dbReference type="ARBA" id="ARBA00004123"/>
    </source>
</evidence>
<dbReference type="InterPro" id="IPR011990">
    <property type="entry name" value="TPR-like_helical_dom_sf"/>
</dbReference>
<dbReference type="Proteomes" id="UP001166286">
    <property type="component" value="Unassembled WGS sequence"/>
</dbReference>
<dbReference type="EMBL" id="JAFEKC020000004">
    <property type="protein sequence ID" value="KAK0514819.1"/>
    <property type="molecule type" value="Genomic_DNA"/>
</dbReference>
<proteinExistence type="predicted"/>
<dbReference type="PROSITE" id="PS50005">
    <property type="entry name" value="TPR"/>
    <property type="match status" value="2"/>
</dbReference>
<dbReference type="InterPro" id="IPR051630">
    <property type="entry name" value="Corepressor-Demethylase"/>
</dbReference>
<dbReference type="InterPro" id="IPR054464">
    <property type="entry name" value="ULD_fung"/>
</dbReference>
<evidence type="ECO:0000313" key="6">
    <source>
        <dbReference type="EMBL" id="KAK0514819.1"/>
    </source>
</evidence>
<comment type="subcellular location">
    <subcellularLocation>
        <location evidence="1">Nucleus</location>
    </subcellularLocation>
</comment>
<feature type="repeat" description="TPR" evidence="3">
    <location>
        <begin position="527"/>
        <end position="560"/>
    </location>
</feature>
<dbReference type="GO" id="GO:0005634">
    <property type="term" value="C:nucleus"/>
    <property type="evidence" value="ECO:0007669"/>
    <property type="project" value="UniProtKB-SubCell"/>
</dbReference>
<evidence type="ECO:0000256" key="4">
    <source>
        <dbReference type="SAM" id="MobiDB-lite"/>
    </source>
</evidence>
<reference evidence="6" key="1">
    <citation type="submission" date="2023-03" db="EMBL/GenBank/DDBJ databases">
        <title>Complete genome of Cladonia borealis.</title>
        <authorList>
            <person name="Park H."/>
        </authorList>
    </citation>
    <scope>NUCLEOTIDE SEQUENCE</scope>
    <source>
        <strain evidence="6">ANT050790</strain>
    </source>
</reference>
<dbReference type="InterPro" id="IPR019734">
    <property type="entry name" value="TPR_rpt"/>
</dbReference>
<name>A0AA39R6Z0_9LECA</name>
<dbReference type="SUPFAM" id="SSF48452">
    <property type="entry name" value="TPR-like"/>
    <property type="match status" value="1"/>
</dbReference>
<evidence type="ECO:0000259" key="5">
    <source>
        <dbReference type="Pfam" id="PF22893"/>
    </source>
</evidence>
<organism evidence="6 7">
    <name type="scientific">Cladonia borealis</name>
    <dbReference type="NCBI Taxonomy" id="184061"/>
    <lineage>
        <taxon>Eukaryota</taxon>
        <taxon>Fungi</taxon>
        <taxon>Dikarya</taxon>
        <taxon>Ascomycota</taxon>
        <taxon>Pezizomycotina</taxon>
        <taxon>Lecanoromycetes</taxon>
        <taxon>OSLEUM clade</taxon>
        <taxon>Lecanoromycetidae</taxon>
        <taxon>Lecanorales</taxon>
        <taxon>Lecanorineae</taxon>
        <taxon>Cladoniaceae</taxon>
        <taxon>Cladonia</taxon>
    </lineage>
</organism>
<gene>
    <name evidence="6" type="ORF">JMJ35_002198</name>
</gene>
<dbReference type="Pfam" id="PF22893">
    <property type="entry name" value="ULD_2"/>
    <property type="match status" value="1"/>
</dbReference>
<evidence type="ECO:0000256" key="2">
    <source>
        <dbReference type="ARBA" id="ARBA00023242"/>
    </source>
</evidence>
<accession>A0AA39R6Z0</accession>
<evidence type="ECO:0000313" key="7">
    <source>
        <dbReference type="Proteomes" id="UP001166286"/>
    </source>
</evidence>
<feature type="region of interest" description="Disordered" evidence="4">
    <location>
        <begin position="687"/>
        <end position="713"/>
    </location>
</feature>
<protein>
    <recommendedName>
        <fullName evidence="5">Ubiquitin-like domain-containing protein</fullName>
    </recommendedName>
</protein>
<feature type="compositionally biased region" description="Polar residues" evidence="4">
    <location>
        <begin position="687"/>
        <end position="703"/>
    </location>
</feature>